<reference evidence="3 4" key="1">
    <citation type="journal article" date="2022" name="Front. Cell. Infect. Microbiol.">
        <title>The Genomes of Two Strains of Taenia crassiceps the Animal Model for the Study of Human Cysticercosis.</title>
        <authorList>
            <person name="Bobes R.J."/>
            <person name="Estrada K."/>
            <person name="Rios-Valencia D.G."/>
            <person name="Calderon-Gallegos A."/>
            <person name="de la Torre P."/>
            <person name="Carrero J.C."/>
            <person name="Sanchez-Flores A."/>
            <person name="Laclette J.P."/>
        </authorList>
    </citation>
    <scope>NUCLEOTIDE SEQUENCE [LARGE SCALE GENOMIC DNA]</scope>
    <source>
        <strain evidence="3">WFUcys</strain>
    </source>
</reference>
<comment type="caution">
    <text evidence="3">The sequence shown here is derived from an EMBL/GenBank/DDBJ whole genome shotgun (WGS) entry which is preliminary data.</text>
</comment>
<feature type="compositionally biased region" description="Basic and acidic residues" evidence="1">
    <location>
        <begin position="57"/>
        <end position="68"/>
    </location>
</feature>
<dbReference type="SMART" id="SM00717">
    <property type="entry name" value="SANT"/>
    <property type="match status" value="1"/>
</dbReference>
<name>A0ABR4QG43_9CEST</name>
<dbReference type="InterPro" id="IPR009057">
    <property type="entry name" value="Homeodomain-like_sf"/>
</dbReference>
<feature type="compositionally biased region" description="Polar residues" evidence="1">
    <location>
        <begin position="25"/>
        <end position="46"/>
    </location>
</feature>
<feature type="compositionally biased region" description="Polar residues" evidence="1">
    <location>
        <begin position="85"/>
        <end position="102"/>
    </location>
</feature>
<dbReference type="InterPro" id="IPR001005">
    <property type="entry name" value="SANT/Myb"/>
</dbReference>
<protein>
    <recommendedName>
        <fullName evidence="2">Myb-like domain-containing protein</fullName>
    </recommendedName>
</protein>
<proteinExistence type="predicted"/>
<evidence type="ECO:0000313" key="3">
    <source>
        <dbReference type="EMBL" id="KAL5108604.1"/>
    </source>
</evidence>
<evidence type="ECO:0000259" key="2">
    <source>
        <dbReference type="SMART" id="SM00717"/>
    </source>
</evidence>
<feature type="domain" description="Myb-like" evidence="2">
    <location>
        <begin position="276"/>
        <end position="324"/>
    </location>
</feature>
<dbReference type="Pfam" id="PF15963">
    <property type="entry name" value="Myb_DNA-bind_7"/>
    <property type="match status" value="1"/>
</dbReference>
<feature type="compositionally biased region" description="Basic and acidic residues" evidence="1">
    <location>
        <begin position="13"/>
        <end position="24"/>
    </location>
</feature>
<dbReference type="InterPro" id="IPR039467">
    <property type="entry name" value="TFIIIB_B''_Myb"/>
</dbReference>
<dbReference type="Proteomes" id="UP001651158">
    <property type="component" value="Unassembled WGS sequence"/>
</dbReference>
<dbReference type="SUPFAM" id="SSF46689">
    <property type="entry name" value="Homeodomain-like"/>
    <property type="match status" value="1"/>
</dbReference>
<dbReference type="EMBL" id="JAKROA010000003">
    <property type="protein sequence ID" value="KAL5108604.1"/>
    <property type="molecule type" value="Genomic_DNA"/>
</dbReference>
<feature type="region of interest" description="Disordered" evidence="1">
    <location>
        <begin position="169"/>
        <end position="218"/>
    </location>
</feature>
<sequence length="498" mass="55626">MPKIFKPKIRVDLSRRSLKTDEKSSTVTESQATTSADALPPNNTEAESPPIAFIEPETTRLFEAKEITEPENPPTFPICDVPSPSKETSLGNSSPHITSPSLASVDIDEQSSKSSHKSSTYSSPIKLFAVKQAPRRHEVYGDVPPPADKPLDRSTVTLRSLLNWIPANKPPPRVRDIQLNPKPSKYESPRMTPQASKSVDKKFEDTTAPAPGEPHIDPLAPQLRLDADGNIVLDEQSLQISRPKNTDMEDLRHVAEEAGLYGTTYNSFRRRPIQHRGRKWTEKDTTRFYRALSTIGTDFYSMTKIFPGRTRSQLLKKFKREERLFPHLVDEALKNKRNYDITVFFKSESDSEEKYEKLTKDAIAEKRKAPKDKSEQRTPKKRPTCDISAIIDEVLARDAVEPKDGESNPGGPCKLRKTASVAAPATAAAPCSLVQMIEKTVEENSKVDGSEKPLYSGLWNGYSCGVRGVGRRQNLVGTEAGCVAKKRMRFRKCSYTGD</sequence>
<accession>A0ABR4QG43</accession>
<gene>
    <name evidence="3" type="ORF">TcWFU_002363</name>
</gene>
<keyword evidence="4" id="KW-1185">Reference proteome</keyword>
<dbReference type="PANTHER" id="PTHR22929:SF0">
    <property type="entry name" value="TRANSCRIPTION FACTOR TFIIIB COMPONENT B'' HOMOLOG"/>
    <property type="match status" value="1"/>
</dbReference>
<feature type="region of interest" description="Disordered" evidence="1">
    <location>
        <begin position="361"/>
        <end position="383"/>
    </location>
</feature>
<feature type="region of interest" description="Disordered" evidence="1">
    <location>
        <begin position="13"/>
        <end position="121"/>
    </location>
</feature>
<feature type="compositionally biased region" description="Basic and acidic residues" evidence="1">
    <location>
        <begin position="361"/>
        <end position="378"/>
    </location>
</feature>
<evidence type="ECO:0000313" key="4">
    <source>
        <dbReference type="Proteomes" id="UP001651158"/>
    </source>
</evidence>
<evidence type="ECO:0000256" key="1">
    <source>
        <dbReference type="SAM" id="MobiDB-lite"/>
    </source>
</evidence>
<dbReference type="PANTHER" id="PTHR22929">
    <property type="entry name" value="RNA POLYMERASE III TRANSCRIPTION INITIATION FACTOR B"/>
    <property type="match status" value="1"/>
</dbReference>
<organism evidence="3 4">
    <name type="scientific">Taenia crassiceps</name>
    <dbReference type="NCBI Taxonomy" id="6207"/>
    <lineage>
        <taxon>Eukaryota</taxon>
        <taxon>Metazoa</taxon>
        <taxon>Spiralia</taxon>
        <taxon>Lophotrochozoa</taxon>
        <taxon>Platyhelminthes</taxon>
        <taxon>Cestoda</taxon>
        <taxon>Eucestoda</taxon>
        <taxon>Cyclophyllidea</taxon>
        <taxon>Taeniidae</taxon>
        <taxon>Taenia</taxon>
    </lineage>
</organism>